<keyword evidence="1" id="KW-0472">Membrane</keyword>
<evidence type="ECO:0000259" key="2">
    <source>
        <dbReference type="Pfam" id="PF07811"/>
    </source>
</evidence>
<dbReference type="AlphaFoldDB" id="A0A178Y9R5"/>
<comment type="caution">
    <text evidence="3">The sequence shown here is derived from an EMBL/GenBank/DDBJ whole genome shotgun (WGS) entry which is preliminary data.</text>
</comment>
<dbReference type="Proteomes" id="UP000078507">
    <property type="component" value="Unassembled WGS sequence"/>
</dbReference>
<reference evidence="3 4" key="1">
    <citation type="submission" date="2015-11" db="EMBL/GenBank/DDBJ databases">
        <title>Ensifer anhuiense sp. nov., an effective nitrogen fixation bacterium with Glycine soja.</title>
        <authorList>
            <person name="Yan H."/>
            <person name="Chen W."/>
        </authorList>
    </citation>
    <scope>NUCLEOTIDE SEQUENCE [LARGE SCALE GENOMIC DNA]</scope>
    <source>
        <strain evidence="3 4">LMG 7837</strain>
    </source>
</reference>
<dbReference type="InterPro" id="IPR012495">
    <property type="entry name" value="TadE-like_dom"/>
</dbReference>
<dbReference type="RefSeq" id="WP_066875759.1">
    <property type="nucleotide sequence ID" value="NZ_LNQB01000076.1"/>
</dbReference>
<evidence type="ECO:0000256" key="1">
    <source>
        <dbReference type="SAM" id="Phobius"/>
    </source>
</evidence>
<dbReference type="OrthoDB" id="7349713at2"/>
<organism evidence="3 4">
    <name type="scientific">Sinorhizobium saheli</name>
    <dbReference type="NCBI Taxonomy" id="36856"/>
    <lineage>
        <taxon>Bacteria</taxon>
        <taxon>Pseudomonadati</taxon>
        <taxon>Pseudomonadota</taxon>
        <taxon>Alphaproteobacteria</taxon>
        <taxon>Hyphomicrobiales</taxon>
        <taxon>Rhizobiaceae</taxon>
        <taxon>Sinorhizobium/Ensifer group</taxon>
        <taxon>Sinorhizobium</taxon>
    </lineage>
</organism>
<sequence length="173" mass="18576">MTQRSLLRRLLRDRSGVAAIEFALLALPTFVLIFGILECAAMFFVDSALDAAVHKSARLIRTGQASDDGMGMAEFKKEICGNLLYLLDCSDSLLVAVNTLSDSSSSGAMKAIDNSGTVAITQGFDIGHGSDYVMVQAFLPWSPIVSLYSLSSHKLADGSYLLGASVLFRNEPF</sequence>
<dbReference type="EMBL" id="LNQB01000076">
    <property type="protein sequence ID" value="OAP43843.1"/>
    <property type="molecule type" value="Genomic_DNA"/>
</dbReference>
<evidence type="ECO:0000313" key="3">
    <source>
        <dbReference type="EMBL" id="OAP43843.1"/>
    </source>
</evidence>
<dbReference type="STRING" id="36856.ATB98_08135"/>
<name>A0A178Y9R5_SINSA</name>
<keyword evidence="1" id="KW-1133">Transmembrane helix</keyword>
<proteinExistence type="predicted"/>
<feature type="domain" description="TadE-like" evidence="2">
    <location>
        <begin position="16"/>
        <end position="58"/>
    </location>
</feature>
<evidence type="ECO:0000313" key="4">
    <source>
        <dbReference type="Proteomes" id="UP000078507"/>
    </source>
</evidence>
<protein>
    <submittedName>
        <fullName evidence="3">Pilus assembly protein TadG</fullName>
    </submittedName>
</protein>
<gene>
    <name evidence="3" type="ORF">ATB98_08135</name>
</gene>
<keyword evidence="4" id="KW-1185">Reference proteome</keyword>
<keyword evidence="1" id="KW-0812">Transmembrane</keyword>
<dbReference type="Pfam" id="PF07811">
    <property type="entry name" value="TadE"/>
    <property type="match status" value="1"/>
</dbReference>
<feature type="transmembrane region" description="Helical" evidence="1">
    <location>
        <begin position="20"/>
        <end position="45"/>
    </location>
</feature>
<accession>A0A178Y9R5</accession>